<evidence type="ECO:0000256" key="6">
    <source>
        <dbReference type="ARBA" id="ARBA00029321"/>
    </source>
</evidence>
<evidence type="ECO:0000256" key="3">
    <source>
        <dbReference type="ARBA" id="ARBA00011952"/>
    </source>
</evidence>
<keyword evidence="4" id="KW-0312">Gluconeogenesis</keyword>
<dbReference type="UniPathway" id="UPA00109">
    <property type="reaction ID" value="UER00181"/>
</dbReference>
<evidence type="ECO:0000313" key="9">
    <source>
        <dbReference type="Proteomes" id="UP000203261"/>
    </source>
</evidence>
<name>A0A127AVW8_9CAUD</name>
<dbReference type="EC" id="5.3.1.9" evidence="3"/>
<dbReference type="InterPro" id="IPR011051">
    <property type="entry name" value="RmlC_Cupin_sf"/>
</dbReference>
<keyword evidence="8" id="KW-0413">Isomerase</keyword>
<feature type="domain" description="Glucose-6-phosphate isomerase prokaryote" evidence="7">
    <location>
        <begin position="45"/>
        <end position="186"/>
    </location>
</feature>
<keyword evidence="5" id="KW-0324">Glycolysis</keyword>
<dbReference type="Gene3D" id="2.60.120.10">
    <property type="entry name" value="Jelly Rolls"/>
    <property type="match status" value="1"/>
</dbReference>
<dbReference type="KEGG" id="vg:29125179"/>
<comment type="catalytic activity">
    <reaction evidence="6">
        <text>alpha-D-glucose 6-phosphate = beta-D-fructose 6-phosphate</text>
        <dbReference type="Rhea" id="RHEA:11816"/>
        <dbReference type="ChEBI" id="CHEBI:57634"/>
        <dbReference type="ChEBI" id="CHEBI:58225"/>
        <dbReference type="EC" id="5.3.1.9"/>
    </reaction>
</comment>
<dbReference type="GO" id="GO:0004347">
    <property type="term" value="F:glucose-6-phosphate isomerase activity"/>
    <property type="evidence" value="ECO:0007669"/>
    <property type="project" value="UniProtKB-EC"/>
</dbReference>
<keyword evidence="9" id="KW-1185">Reference proteome</keyword>
<evidence type="ECO:0000256" key="1">
    <source>
        <dbReference type="ARBA" id="ARBA00004926"/>
    </source>
</evidence>
<dbReference type="Pfam" id="PF06560">
    <property type="entry name" value="GPI"/>
    <property type="match status" value="1"/>
</dbReference>
<dbReference type="GO" id="GO:0006094">
    <property type="term" value="P:gluconeogenesis"/>
    <property type="evidence" value="ECO:0007669"/>
    <property type="project" value="UniProtKB-KW"/>
</dbReference>
<protein>
    <recommendedName>
        <fullName evidence="3">glucose-6-phosphate isomerase</fullName>
        <ecNumber evidence="3">5.3.1.9</ecNumber>
    </recommendedName>
</protein>
<proteinExistence type="inferred from homology"/>
<dbReference type="InterPro" id="IPR010551">
    <property type="entry name" value="G6P_isomerase_prok"/>
</dbReference>
<evidence type="ECO:0000256" key="4">
    <source>
        <dbReference type="ARBA" id="ARBA00022432"/>
    </source>
</evidence>
<dbReference type="SUPFAM" id="SSF51182">
    <property type="entry name" value="RmlC-like cupins"/>
    <property type="match status" value="1"/>
</dbReference>
<dbReference type="GeneID" id="29125179"/>
<sequence length="226" mass="25996">MTDIKLSLSKLISPDIVQNMTYLEPSRHVVDSVSSFTRYTNVMDKCDENIFRAHGMRHEVLVLHPSSSKSRISRTNGIYLPLKDAKYPYTQVFQVIEGESIFLLQTQPYQAEIDCKFISADPGDIVYIPPGYGYTIFNRGDKDLVISSLVKNEVYYDVRTMQSMDGPVYEFSREESKLTFRVNDSYANSTVTTEYDIRDLDVPDTFITGSIYEGFINYPETFNFLK</sequence>
<dbReference type="Proteomes" id="UP000203261">
    <property type="component" value="Segment"/>
</dbReference>
<dbReference type="RefSeq" id="YP_009302399.1">
    <property type="nucleotide sequence ID" value="NC_031245.1"/>
</dbReference>
<dbReference type="GO" id="GO:0006096">
    <property type="term" value="P:glycolytic process"/>
    <property type="evidence" value="ECO:0007669"/>
    <property type="project" value="UniProtKB-UniPathway"/>
</dbReference>
<evidence type="ECO:0000313" key="8">
    <source>
        <dbReference type="EMBL" id="AMM44810.1"/>
    </source>
</evidence>
<evidence type="ECO:0000256" key="5">
    <source>
        <dbReference type="ARBA" id="ARBA00023152"/>
    </source>
</evidence>
<reference evidence="8 9" key="1">
    <citation type="submission" date="2015-08" db="EMBL/GenBank/DDBJ databases">
        <authorList>
            <person name="Babu N.S."/>
            <person name="Beckwith C.J."/>
            <person name="Beseler K.G."/>
            <person name="Brison A."/>
            <person name="Carone J.V."/>
            <person name="Caskin T.P."/>
            <person name="Diamond M."/>
            <person name="Durham M.E."/>
            <person name="Foxe J.M."/>
            <person name="Go M."/>
            <person name="Henderson B.A."/>
            <person name="Jones I.B."/>
            <person name="McGettigan J.A."/>
            <person name="Micheletti S.J."/>
            <person name="Nasrallah M.E."/>
            <person name="Ortiz D."/>
            <person name="Piller C.R."/>
            <person name="Privatt S.R."/>
            <person name="Schneider S.L."/>
            <person name="Sharp S."/>
            <person name="Smith T.C."/>
            <person name="Stanton J.D."/>
            <person name="Ullery H.E."/>
            <person name="Wilson R.J."/>
            <person name="Serrano M.G."/>
            <person name="Buck G."/>
            <person name="Lee V."/>
            <person name="Wang Y."/>
            <person name="Carvalho R."/>
            <person name="Voegtly L."/>
            <person name="Shi R."/>
            <person name="Duckworth R."/>
            <person name="Johnson A."/>
            <person name="Loviza R."/>
            <person name="Walstead R."/>
            <person name="Shah Z."/>
            <person name="Kiflezghi M."/>
            <person name="Wade K."/>
            <person name="Ball S.L."/>
            <person name="Bradley K.W."/>
            <person name="Asai D.J."/>
            <person name="Bowman C.A."/>
            <person name="Russell D.A."/>
            <person name="Pope W.H."/>
            <person name="Jacobs-Sera D."/>
            <person name="Hendrix R.W."/>
            <person name="Hatfull G.F."/>
        </authorList>
    </citation>
    <scope>NUCLEOTIDE SEQUENCE [LARGE SCALE GENOMIC DNA]</scope>
</reference>
<organism evidence="8 9">
    <name type="scientific">Bacillus phage SP-15</name>
    <dbReference type="NCBI Taxonomy" id="1792032"/>
    <lineage>
        <taxon>Viruses</taxon>
        <taxon>Duplodnaviria</taxon>
        <taxon>Heunggongvirae</taxon>
        <taxon>Uroviricota</taxon>
        <taxon>Caudoviricetes</taxon>
        <taxon>Thornevirus</taxon>
        <taxon>Thornevirus SP15</taxon>
    </lineage>
</organism>
<dbReference type="InterPro" id="IPR014710">
    <property type="entry name" value="RmlC-like_jellyroll"/>
</dbReference>
<comment type="similarity">
    <text evidence="2">Belongs to the archaeal-type GPI family.</text>
</comment>
<accession>A0A127AVW8</accession>
<comment type="pathway">
    <text evidence="1">Carbohydrate degradation; glycolysis; D-glyceraldehyde 3-phosphate and glycerone phosphate from D-glucose: step 2/4.</text>
</comment>
<evidence type="ECO:0000259" key="7">
    <source>
        <dbReference type="Pfam" id="PF06560"/>
    </source>
</evidence>
<gene>
    <name evidence="8" type="ORF">SP15_011</name>
</gene>
<dbReference type="EMBL" id="KT624200">
    <property type="protein sequence ID" value="AMM44810.1"/>
    <property type="molecule type" value="Genomic_DNA"/>
</dbReference>
<evidence type="ECO:0000256" key="2">
    <source>
        <dbReference type="ARBA" id="ARBA00006542"/>
    </source>
</evidence>